<dbReference type="Proteomes" id="UP001595696">
    <property type="component" value="Unassembled WGS sequence"/>
</dbReference>
<evidence type="ECO:0000313" key="2">
    <source>
        <dbReference type="Proteomes" id="UP001595696"/>
    </source>
</evidence>
<protein>
    <submittedName>
        <fullName evidence="1">Uncharacterized protein</fullName>
    </submittedName>
</protein>
<gene>
    <name evidence="1" type="ORF">ACFO0B_15530</name>
</gene>
<comment type="caution">
    <text evidence="1">The sequence shown here is derived from an EMBL/GenBank/DDBJ whole genome shotgun (WGS) entry which is preliminary data.</text>
</comment>
<keyword evidence="2" id="KW-1185">Reference proteome</keyword>
<accession>A0ABV8DTH3</accession>
<sequence>MAAGDQHRYDCDQDPVQLSEHTALSILRLHDHEPTCGLQLAALAFLSNPQAFEYE</sequence>
<proteinExistence type="predicted"/>
<dbReference type="RefSeq" id="WP_378613147.1">
    <property type="nucleotide sequence ID" value="NZ_JBHSAX010000014.1"/>
</dbReference>
<dbReference type="EMBL" id="JBHSAX010000014">
    <property type="protein sequence ID" value="MFC3963402.1"/>
    <property type="molecule type" value="Genomic_DNA"/>
</dbReference>
<evidence type="ECO:0000313" key="1">
    <source>
        <dbReference type="EMBL" id="MFC3963402.1"/>
    </source>
</evidence>
<name>A0ABV8DTH3_9NOCA</name>
<organism evidence="1 2">
    <name type="scientific">Nocardia jiangsuensis</name>
    <dbReference type="NCBI Taxonomy" id="1691563"/>
    <lineage>
        <taxon>Bacteria</taxon>
        <taxon>Bacillati</taxon>
        <taxon>Actinomycetota</taxon>
        <taxon>Actinomycetes</taxon>
        <taxon>Mycobacteriales</taxon>
        <taxon>Nocardiaceae</taxon>
        <taxon>Nocardia</taxon>
    </lineage>
</organism>
<reference evidence="2" key="1">
    <citation type="journal article" date="2019" name="Int. J. Syst. Evol. Microbiol.">
        <title>The Global Catalogue of Microorganisms (GCM) 10K type strain sequencing project: providing services to taxonomists for standard genome sequencing and annotation.</title>
        <authorList>
            <consortium name="The Broad Institute Genomics Platform"/>
            <consortium name="The Broad Institute Genome Sequencing Center for Infectious Disease"/>
            <person name="Wu L."/>
            <person name="Ma J."/>
        </authorList>
    </citation>
    <scope>NUCLEOTIDE SEQUENCE [LARGE SCALE GENOMIC DNA]</scope>
    <source>
        <strain evidence="2">CGMCC 4.7330</strain>
    </source>
</reference>